<evidence type="ECO:0000313" key="6">
    <source>
        <dbReference type="Proteomes" id="UP000536260"/>
    </source>
</evidence>
<sequence>CCVCMTFHYYTVIVLLLFALDNTGFTMGSISAASAEFCLDVFKELKVQHVNENIFYSPLSIISALSMVYLGARENTRAQIDKVVHFDKITGSGETIEFQCGTSANIHPSLKDMFTQITRLSDNYSLSFASRLYAEERYPILPEYLQCVKELYKGGLETISFQTAADQARELINSWVESQTNGMIKNILQPGSVNPQTEMVLVNAIYFKGLWEKAFKDEDTQTVPFRMTEQESKPVQMMHQIGSFKVAVMASDKIKILELPYASGELSMLVLLPDDVTGLEQLETSITFEKLMEWTSSNVMEERTMKVYLPHMRMEEKYNLTSVLMALGMTDLFSPSANLSGISSAESLKMSEAVHEAFVEIYESGSQVVGSTGAGTDVTSVSEEFRVDHPFLFLIKHNPTNSILFFGRCFSP</sequence>
<evidence type="ECO:0000256" key="1">
    <source>
        <dbReference type="ARBA" id="ARBA00006426"/>
    </source>
</evidence>
<proteinExistence type="inferred from homology"/>
<feature type="transmembrane region" description="Helical" evidence="2">
    <location>
        <begin position="54"/>
        <end position="72"/>
    </location>
</feature>
<evidence type="ECO:0000259" key="4">
    <source>
        <dbReference type="SMART" id="SM00093"/>
    </source>
</evidence>
<dbReference type="PROSITE" id="PS00284">
    <property type="entry name" value="SERPIN"/>
    <property type="match status" value="1"/>
</dbReference>
<dbReference type="InterPro" id="IPR000215">
    <property type="entry name" value="Serpin_fam"/>
</dbReference>
<gene>
    <name evidence="5" type="primary">Serpinb14</name>
    <name evidence="5" type="ORF">SYRPAR_R00033</name>
</gene>
<reference evidence="5 6" key="1">
    <citation type="submission" date="2019-09" db="EMBL/GenBank/DDBJ databases">
        <title>Bird 10,000 Genomes (B10K) Project - Family phase.</title>
        <authorList>
            <person name="Zhang G."/>
        </authorList>
    </citation>
    <scope>NUCLEOTIDE SEQUENCE [LARGE SCALE GENOMIC DNA]</scope>
    <source>
        <strain evidence="5">B10K-DU-003-42</strain>
        <tissue evidence="5">Mixed tissue sample</tissue>
    </source>
</reference>
<organism evidence="5 6">
    <name type="scientific">Syrrhaptes paradoxus</name>
    <name type="common">Pallas's sandgrouse</name>
    <dbReference type="NCBI Taxonomy" id="302527"/>
    <lineage>
        <taxon>Eukaryota</taxon>
        <taxon>Metazoa</taxon>
        <taxon>Chordata</taxon>
        <taxon>Craniata</taxon>
        <taxon>Vertebrata</taxon>
        <taxon>Euteleostomi</taxon>
        <taxon>Archelosauria</taxon>
        <taxon>Archosauria</taxon>
        <taxon>Dinosauria</taxon>
        <taxon>Saurischia</taxon>
        <taxon>Theropoda</taxon>
        <taxon>Coelurosauria</taxon>
        <taxon>Aves</taxon>
        <taxon>Neognathae</taxon>
        <taxon>Neoaves</taxon>
        <taxon>Columbimorphae</taxon>
        <taxon>Pterocliformes</taxon>
        <taxon>Pteroclidae</taxon>
        <taxon>Syrrhaptes</taxon>
    </lineage>
</organism>
<feature type="chain" id="PRO_5029761059" evidence="3">
    <location>
        <begin position="29"/>
        <end position="412"/>
    </location>
</feature>
<dbReference type="Pfam" id="PF00079">
    <property type="entry name" value="Serpin"/>
    <property type="match status" value="1"/>
</dbReference>
<comment type="similarity">
    <text evidence="1">Belongs to the serpin family. Ov-serpin subfamily.</text>
</comment>
<dbReference type="InterPro" id="IPR042185">
    <property type="entry name" value="Serpin_sf_2"/>
</dbReference>
<dbReference type="InterPro" id="IPR023795">
    <property type="entry name" value="Serpin_CS"/>
</dbReference>
<dbReference type="FunFam" id="2.30.39.10:FF:000001">
    <property type="entry name" value="Serpin family B member 2"/>
    <property type="match status" value="1"/>
</dbReference>
<dbReference type="GO" id="GO:0005615">
    <property type="term" value="C:extracellular space"/>
    <property type="evidence" value="ECO:0007669"/>
    <property type="project" value="InterPro"/>
</dbReference>
<dbReference type="SUPFAM" id="SSF56574">
    <property type="entry name" value="Serpins"/>
    <property type="match status" value="1"/>
</dbReference>
<accession>A0A7L3AI74</accession>
<evidence type="ECO:0000313" key="5">
    <source>
        <dbReference type="EMBL" id="NXT18396.1"/>
    </source>
</evidence>
<dbReference type="PANTHER" id="PTHR11461:SF186">
    <property type="entry name" value="SERPIN B4"/>
    <property type="match status" value="1"/>
</dbReference>
<comment type="caution">
    <text evidence="5">The sequence shown here is derived from an EMBL/GenBank/DDBJ whole genome shotgun (WGS) entry which is preliminary data.</text>
</comment>
<evidence type="ECO:0000256" key="2">
    <source>
        <dbReference type="SAM" id="Phobius"/>
    </source>
</evidence>
<protein>
    <submittedName>
        <fullName evidence="5">OVAL protein</fullName>
    </submittedName>
</protein>
<dbReference type="Gene3D" id="3.30.497.10">
    <property type="entry name" value="Antithrombin, subunit I, domain 2"/>
    <property type="match status" value="1"/>
</dbReference>
<dbReference type="InterPro" id="IPR042178">
    <property type="entry name" value="Serpin_sf_1"/>
</dbReference>
<dbReference type="AlphaFoldDB" id="A0A7L3AI74"/>
<dbReference type="GO" id="GO:0004867">
    <property type="term" value="F:serine-type endopeptidase inhibitor activity"/>
    <property type="evidence" value="ECO:0007669"/>
    <property type="project" value="InterPro"/>
</dbReference>
<dbReference type="PANTHER" id="PTHR11461">
    <property type="entry name" value="SERINE PROTEASE INHIBITOR, SERPIN"/>
    <property type="match status" value="1"/>
</dbReference>
<keyword evidence="2" id="KW-0472">Membrane</keyword>
<dbReference type="InterPro" id="IPR023796">
    <property type="entry name" value="Serpin_dom"/>
</dbReference>
<dbReference type="CDD" id="cd02059">
    <property type="entry name" value="serpinB14_OVA"/>
    <property type="match status" value="1"/>
</dbReference>
<dbReference type="EMBL" id="VZTO01002753">
    <property type="protein sequence ID" value="NXT18396.1"/>
    <property type="molecule type" value="Genomic_DNA"/>
</dbReference>
<feature type="non-terminal residue" evidence="5">
    <location>
        <position position="1"/>
    </location>
</feature>
<dbReference type="InterPro" id="IPR036186">
    <property type="entry name" value="Serpin_sf"/>
</dbReference>
<dbReference type="Gene3D" id="2.30.39.10">
    <property type="entry name" value="Alpha-1-antitrypsin, domain 1"/>
    <property type="match status" value="1"/>
</dbReference>
<keyword evidence="2" id="KW-0812">Transmembrane</keyword>
<keyword evidence="3" id="KW-0732">Signal</keyword>
<keyword evidence="2" id="KW-1133">Transmembrane helix</keyword>
<feature type="domain" description="Serpin" evidence="4">
    <location>
        <begin position="39"/>
        <end position="412"/>
    </location>
</feature>
<keyword evidence="6" id="KW-1185">Reference proteome</keyword>
<dbReference type="SMART" id="SM00093">
    <property type="entry name" value="SERPIN"/>
    <property type="match status" value="1"/>
</dbReference>
<feature type="signal peptide" evidence="3">
    <location>
        <begin position="1"/>
        <end position="28"/>
    </location>
</feature>
<dbReference type="Proteomes" id="UP000536260">
    <property type="component" value="Unassembled WGS sequence"/>
</dbReference>
<evidence type="ECO:0000256" key="3">
    <source>
        <dbReference type="SAM" id="SignalP"/>
    </source>
</evidence>
<feature type="non-terminal residue" evidence="5">
    <location>
        <position position="412"/>
    </location>
</feature>
<name>A0A7L3AI74_9AVES</name>